<dbReference type="PANTHER" id="PTHR35024:SF4">
    <property type="entry name" value="POLYMER-FORMING CYTOSKELETAL PROTEIN"/>
    <property type="match status" value="1"/>
</dbReference>
<feature type="region of interest" description="Disordered" evidence="2">
    <location>
        <begin position="1"/>
        <end position="55"/>
    </location>
</feature>
<feature type="compositionally biased region" description="Low complexity" evidence="2">
    <location>
        <begin position="22"/>
        <end position="34"/>
    </location>
</feature>
<keyword evidence="4" id="KW-1185">Reference proteome</keyword>
<dbReference type="PANTHER" id="PTHR35024">
    <property type="entry name" value="HYPOTHETICAL CYTOSOLIC PROTEIN"/>
    <property type="match status" value="1"/>
</dbReference>
<dbReference type="STRING" id="279058.LT85_3330"/>
<dbReference type="Proteomes" id="UP000030302">
    <property type="component" value="Chromosome"/>
</dbReference>
<reference evidence="4" key="1">
    <citation type="journal article" date="2014" name="Soil Biol. Biochem.">
        <title>Structure and function of bacterial communities in ageing soils: Insights from the Mendocino ecological staircase.</title>
        <authorList>
            <person name="Uroz S."/>
            <person name="Tech J.J."/>
            <person name="Sawaya N.A."/>
            <person name="Frey-Klett P."/>
            <person name="Leveau J.H.J."/>
        </authorList>
    </citation>
    <scope>NUCLEOTIDE SEQUENCE [LARGE SCALE GENOMIC DNA]</scope>
    <source>
        <strain evidence="4">Cal35</strain>
    </source>
</reference>
<comment type="similarity">
    <text evidence="1">Belongs to the bactofilin family.</text>
</comment>
<evidence type="ECO:0000313" key="4">
    <source>
        <dbReference type="Proteomes" id="UP000030302"/>
    </source>
</evidence>
<dbReference type="Pfam" id="PF04519">
    <property type="entry name" value="Bactofilin"/>
    <property type="match status" value="1"/>
</dbReference>
<accession>A0A0A1FCK6</accession>
<proteinExistence type="inferred from homology"/>
<dbReference type="RefSeq" id="WP_038490796.1">
    <property type="nucleotide sequence ID" value="NZ_CP009962.1"/>
</dbReference>
<dbReference type="AlphaFoldDB" id="A0A0A1FCK6"/>
<dbReference type="InterPro" id="IPR007607">
    <property type="entry name" value="BacA/B"/>
</dbReference>
<dbReference type="OrthoDB" id="9179856at2"/>
<feature type="compositionally biased region" description="Polar residues" evidence="2">
    <location>
        <begin position="35"/>
        <end position="55"/>
    </location>
</feature>
<evidence type="ECO:0000256" key="2">
    <source>
        <dbReference type="SAM" id="MobiDB-lite"/>
    </source>
</evidence>
<dbReference type="EMBL" id="CP009962">
    <property type="protein sequence ID" value="AIY42488.1"/>
    <property type="molecule type" value="Genomic_DNA"/>
</dbReference>
<evidence type="ECO:0000256" key="1">
    <source>
        <dbReference type="ARBA" id="ARBA00044755"/>
    </source>
</evidence>
<protein>
    <submittedName>
        <fullName evidence="3">Integral membrane protein CcmA involved in cell shape determination</fullName>
    </submittedName>
</protein>
<evidence type="ECO:0000313" key="3">
    <source>
        <dbReference type="EMBL" id="AIY42488.1"/>
    </source>
</evidence>
<name>A0A0A1FCK6_9BURK</name>
<dbReference type="HOGENOM" id="CLU_106651_0_0_4"/>
<sequence>MLKSDTFFGGKRETPTSNSPFSASSNLTSGSTSNIPKASNPVSTPVNHSSSSTNEVGSKLIVGPNIKLKGVEITDCDTLVVEGRVEATMNSRVIHIAEKGAFKGSAEIDLAEIYGEFDGDLTVREKLVIYSTGKVSGKIRYGKVVIEEGGQLTGEVQVGTSSGSKPAASASSVTASATSSAAATAVV</sequence>
<organism evidence="3 4">
    <name type="scientific">Collimonas arenae</name>
    <dbReference type="NCBI Taxonomy" id="279058"/>
    <lineage>
        <taxon>Bacteria</taxon>
        <taxon>Pseudomonadati</taxon>
        <taxon>Pseudomonadota</taxon>
        <taxon>Betaproteobacteria</taxon>
        <taxon>Burkholderiales</taxon>
        <taxon>Oxalobacteraceae</taxon>
        <taxon>Collimonas</taxon>
    </lineage>
</organism>
<dbReference type="KEGG" id="care:LT85_3330"/>
<gene>
    <name evidence="3" type="ORF">LT85_3330</name>
</gene>